<comment type="caution">
    <text evidence="1">The sequence shown here is derived from an EMBL/GenBank/DDBJ whole genome shotgun (WGS) entry which is preliminary data.</text>
</comment>
<evidence type="ECO:0000313" key="2">
    <source>
        <dbReference type="Proteomes" id="UP000218113"/>
    </source>
</evidence>
<protein>
    <recommendedName>
        <fullName evidence="3">Response regulatory domain-containing protein</fullName>
    </recommendedName>
</protein>
<sequence>MELQLLLISIDDFPAAFDQRVRDYGFSCCYARGRLKAREILEQNEIDAIVWQYYGYSDALGRDLVETFNQYDSIPIILITDDFNELVFLKEIKGKFTTIDRNDEIQDTLDAIEKFCYQVPLSPIAQKEPSIYEIDFKHVMAPIIEGKQIQEELDSPKARSFKVLTPWVAVDSNEKKILAESYHAPPSPYFLRWIEWLKEFPNR</sequence>
<dbReference type="Proteomes" id="UP000218113">
    <property type="component" value="Unassembled WGS sequence"/>
</dbReference>
<gene>
    <name evidence="1" type="ORF">COB67_12605</name>
</gene>
<accession>A0A2A4SRD7</accession>
<reference evidence="2" key="1">
    <citation type="submission" date="2017-08" db="EMBL/GenBank/DDBJ databases">
        <title>A dynamic microbial community with high functional redundancy inhabits the cold, oxic subseafloor aquifer.</title>
        <authorList>
            <person name="Tully B.J."/>
            <person name="Wheat C.G."/>
            <person name="Glazer B.T."/>
            <person name="Huber J.A."/>
        </authorList>
    </citation>
    <scope>NUCLEOTIDE SEQUENCE [LARGE SCALE GENOMIC DNA]</scope>
</reference>
<dbReference type="EMBL" id="NVSR01000139">
    <property type="protein sequence ID" value="PCI23659.1"/>
    <property type="molecule type" value="Genomic_DNA"/>
</dbReference>
<evidence type="ECO:0000313" key="1">
    <source>
        <dbReference type="EMBL" id="PCI23659.1"/>
    </source>
</evidence>
<organism evidence="1 2">
    <name type="scientific">SAR324 cluster bacterium</name>
    <dbReference type="NCBI Taxonomy" id="2024889"/>
    <lineage>
        <taxon>Bacteria</taxon>
        <taxon>Deltaproteobacteria</taxon>
        <taxon>SAR324 cluster</taxon>
    </lineage>
</organism>
<evidence type="ECO:0008006" key="3">
    <source>
        <dbReference type="Google" id="ProtNLM"/>
    </source>
</evidence>
<name>A0A2A4SRD7_9DELT</name>
<proteinExistence type="predicted"/>
<dbReference type="AlphaFoldDB" id="A0A2A4SRD7"/>